<evidence type="ECO:0000313" key="2">
    <source>
        <dbReference type="Proteomes" id="UP001165121"/>
    </source>
</evidence>
<protein>
    <submittedName>
        <fullName evidence="1">Unnamed protein product</fullName>
    </submittedName>
</protein>
<dbReference type="OrthoDB" id="96533at2759"/>
<dbReference type="Proteomes" id="UP001165121">
    <property type="component" value="Unassembled WGS sequence"/>
</dbReference>
<dbReference type="AlphaFoldDB" id="A0A9W7D149"/>
<comment type="caution">
    <text evidence="1">The sequence shown here is derived from an EMBL/GenBank/DDBJ whole genome shotgun (WGS) entry which is preliminary data.</text>
</comment>
<evidence type="ECO:0000313" key="1">
    <source>
        <dbReference type="EMBL" id="GMF46655.1"/>
    </source>
</evidence>
<sequence length="217" mass="24041">MHVTRRCPEGVLSSWRPVWSIGPHYEDHITNHDASTGCRENADALPCATSYSDHIAVCLEDRVKFILDEFGTSPYLLVDYYADPCCEKFWMSKVFLADGGCHAEGALSEVIEPYVAVVIEGQGSTVLADDFHAISICRVRALQHGSILATALLLVDERITLRALRLRSLPPTGESPACEQNASVRTEKLDASTWHSHLMLKTWNYSHGLGARFRGAL</sequence>
<organism evidence="1 2">
    <name type="scientific">Phytophthora fragariaefolia</name>
    <dbReference type="NCBI Taxonomy" id="1490495"/>
    <lineage>
        <taxon>Eukaryota</taxon>
        <taxon>Sar</taxon>
        <taxon>Stramenopiles</taxon>
        <taxon>Oomycota</taxon>
        <taxon>Peronosporomycetes</taxon>
        <taxon>Peronosporales</taxon>
        <taxon>Peronosporaceae</taxon>
        <taxon>Phytophthora</taxon>
    </lineage>
</organism>
<accession>A0A9W7D149</accession>
<reference evidence="1" key="1">
    <citation type="submission" date="2023-04" db="EMBL/GenBank/DDBJ databases">
        <title>Phytophthora fragariaefolia NBRC 109709.</title>
        <authorList>
            <person name="Ichikawa N."/>
            <person name="Sato H."/>
            <person name="Tonouchi N."/>
        </authorList>
    </citation>
    <scope>NUCLEOTIDE SEQUENCE</scope>
    <source>
        <strain evidence="1">NBRC 109709</strain>
    </source>
</reference>
<gene>
    <name evidence="1" type="ORF">Pfra01_001726300</name>
</gene>
<name>A0A9W7D149_9STRA</name>
<dbReference type="EMBL" id="BSXT01002003">
    <property type="protein sequence ID" value="GMF46655.1"/>
    <property type="molecule type" value="Genomic_DNA"/>
</dbReference>
<keyword evidence="2" id="KW-1185">Reference proteome</keyword>
<proteinExistence type="predicted"/>